<feature type="region of interest" description="Disordered" evidence="1">
    <location>
        <begin position="1"/>
        <end position="55"/>
    </location>
</feature>
<feature type="compositionally biased region" description="Basic and acidic residues" evidence="1">
    <location>
        <begin position="1"/>
        <end position="14"/>
    </location>
</feature>
<sequence>MEKESKSDQKDAKRGKTKACKSNEEDVKNEKSSMNQRLKKMKVRRKNLASKERQH</sequence>
<reference evidence="2" key="1">
    <citation type="submission" date="2023-03" db="UniProtKB">
        <authorList>
            <consortium name="EnsemblPlants"/>
        </authorList>
    </citation>
    <scope>IDENTIFICATION</scope>
</reference>
<dbReference type="EnsemblPlants" id="MELO3C012742.2.1">
    <property type="protein sequence ID" value="MELO3C012742.2.1"/>
    <property type="gene ID" value="MELO3C012742.2"/>
</dbReference>
<proteinExistence type="predicted"/>
<accession>A0A9I9D3Q5</accession>
<dbReference type="Gramene" id="MELO3C012742.2.1">
    <property type="protein sequence ID" value="MELO3C012742.2.1"/>
    <property type="gene ID" value="MELO3C012742.2"/>
</dbReference>
<dbReference type="AlphaFoldDB" id="A0A9I9D3Q5"/>
<feature type="compositionally biased region" description="Basic residues" evidence="1">
    <location>
        <begin position="37"/>
        <end position="48"/>
    </location>
</feature>
<protein>
    <submittedName>
        <fullName evidence="2">Uncharacterized protein</fullName>
    </submittedName>
</protein>
<name>A0A9I9D3Q5_CUCME</name>
<evidence type="ECO:0000256" key="1">
    <source>
        <dbReference type="SAM" id="MobiDB-lite"/>
    </source>
</evidence>
<evidence type="ECO:0000313" key="2">
    <source>
        <dbReference type="EnsemblPlants" id="MELO3C012742.2.1"/>
    </source>
</evidence>
<organism evidence="2">
    <name type="scientific">Cucumis melo</name>
    <name type="common">Muskmelon</name>
    <dbReference type="NCBI Taxonomy" id="3656"/>
    <lineage>
        <taxon>Eukaryota</taxon>
        <taxon>Viridiplantae</taxon>
        <taxon>Streptophyta</taxon>
        <taxon>Embryophyta</taxon>
        <taxon>Tracheophyta</taxon>
        <taxon>Spermatophyta</taxon>
        <taxon>Magnoliopsida</taxon>
        <taxon>eudicotyledons</taxon>
        <taxon>Gunneridae</taxon>
        <taxon>Pentapetalae</taxon>
        <taxon>rosids</taxon>
        <taxon>fabids</taxon>
        <taxon>Cucurbitales</taxon>
        <taxon>Cucurbitaceae</taxon>
        <taxon>Benincaseae</taxon>
        <taxon>Cucumis</taxon>
    </lineage>
</organism>
<feature type="compositionally biased region" description="Basic and acidic residues" evidence="1">
    <location>
        <begin position="21"/>
        <end position="31"/>
    </location>
</feature>